<feature type="domain" description="C2H2-type" evidence="2">
    <location>
        <begin position="159"/>
        <end position="182"/>
    </location>
</feature>
<feature type="region of interest" description="Disordered" evidence="1">
    <location>
        <begin position="1"/>
        <end position="68"/>
    </location>
</feature>
<feature type="region of interest" description="Disordered" evidence="1">
    <location>
        <begin position="199"/>
        <end position="232"/>
    </location>
</feature>
<dbReference type="SMART" id="SM00355">
    <property type="entry name" value="ZnF_C2H2"/>
    <property type="match status" value="3"/>
</dbReference>
<protein>
    <recommendedName>
        <fullName evidence="2">C2H2-type domain-containing protein</fullName>
    </recommendedName>
</protein>
<feature type="compositionally biased region" description="Low complexity" evidence="1">
    <location>
        <begin position="1"/>
        <end position="11"/>
    </location>
</feature>
<dbReference type="InterPro" id="IPR013087">
    <property type="entry name" value="Znf_C2H2_type"/>
</dbReference>
<dbReference type="AlphaFoldDB" id="A0A7S0ZFF8"/>
<feature type="compositionally biased region" description="Basic and acidic residues" evidence="1">
    <location>
        <begin position="201"/>
        <end position="222"/>
    </location>
</feature>
<evidence type="ECO:0000256" key="1">
    <source>
        <dbReference type="SAM" id="MobiDB-lite"/>
    </source>
</evidence>
<sequence>MSSSSNSHSESVGGGPSSARKRKRTHDASLHIQRTPTTSPSVAEQDYIEEQPEPSSDVLQEGEGKVESEYDRVTRSNIILDRFPAIRVYFMSQEHGHSCAFCDYSTINKANLLFHALGIHLHLTPYQCPLRCDLRTTNYTNVRQHLRRKHNVADADHFYRCSECELSSVAPLGIIYHYFETHVNLEELVAENTAILRQGRASHDSDRGSKDEPPDDKHKSVRDQMSLRNILN</sequence>
<organism evidence="3">
    <name type="scientific">Timspurckia oligopyrenoides</name>
    <dbReference type="NCBI Taxonomy" id="708627"/>
    <lineage>
        <taxon>Eukaryota</taxon>
        <taxon>Rhodophyta</taxon>
        <taxon>Bangiophyceae</taxon>
        <taxon>Porphyridiales</taxon>
        <taxon>Porphyridiaceae</taxon>
        <taxon>Timspurckia</taxon>
    </lineage>
</organism>
<feature type="domain" description="C2H2-type" evidence="2">
    <location>
        <begin position="97"/>
        <end position="120"/>
    </location>
</feature>
<feature type="compositionally biased region" description="Polar residues" evidence="1">
    <location>
        <begin position="32"/>
        <end position="42"/>
    </location>
</feature>
<evidence type="ECO:0000259" key="2">
    <source>
        <dbReference type="SMART" id="SM00355"/>
    </source>
</evidence>
<accession>A0A7S0ZFF8</accession>
<proteinExistence type="predicted"/>
<name>A0A7S0ZFF8_9RHOD</name>
<gene>
    <name evidence="3" type="ORF">TOLI1172_LOCUS4515</name>
</gene>
<evidence type="ECO:0000313" key="3">
    <source>
        <dbReference type="EMBL" id="CAD8820126.1"/>
    </source>
</evidence>
<dbReference type="Gene3D" id="3.30.160.60">
    <property type="entry name" value="Classic Zinc Finger"/>
    <property type="match status" value="1"/>
</dbReference>
<dbReference type="EMBL" id="HBFP01006324">
    <property type="protein sequence ID" value="CAD8820126.1"/>
    <property type="molecule type" value="Transcribed_RNA"/>
</dbReference>
<feature type="domain" description="C2H2-type" evidence="2">
    <location>
        <begin position="126"/>
        <end position="150"/>
    </location>
</feature>
<reference evidence="3" key="1">
    <citation type="submission" date="2021-01" db="EMBL/GenBank/DDBJ databases">
        <authorList>
            <person name="Corre E."/>
            <person name="Pelletier E."/>
            <person name="Niang G."/>
            <person name="Scheremetjew M."/>
            <person name="Finn R."/>
            <person name="Kale V."/>
            <person name="Holt S."/>
            <person name="Cochrane G."/>
            <person name="Meng A."/>
            <person name="Brown T."/>
            <person name="Cohen L."/>
        </authorList>
    </citation>
    <scope>NUCLEOTIDE SEQUENCE</scope>
    <source>
        <strain evidence="3">CCMP3278</strain>
    </source>
</reference>